<comment type="caution">
    <text evidence="1">The sequence shown here is derived from an EMBL/GenBank/DDBJ whole genome shotgun (WGS) entry which is preliminary data.</text>
</comment>
<keyword evidence="2" id="KW-1185">Reference proteome</keyword>
<accession>A0ACC2T6W1</accession>
<dbReference type="Proteomes" id="UP001165960">
    <property type="component" value="Unassembled WGS sequence"/>
</dbReference>
<proteinExistence type="predicted"/>
<dbReference type="EMBL" id="QTSX02003586">
    <property type="protein sequence ID" value="KAJ9070215.1"/>
    <property type="molecule type" value="Genomic_DNA"/>
</dbReference>
<gene>
    <name evidence="1" type="ORF">DSO57_1010700</name>
</gene>
<name>A0ACC2T6W1_9FUNG</name>
<evidence type="ECO:0000313" key="2">
    <source>
        <dbReference type="Proteomes" id="UP001165960"/>
    </source>
</evidence>
<evidence type="ECO:0000313" key="1">
    <source>
        <dbReference type="EMBL" id="KAJ9070215.1"/>
    </source>
</evidence>
<sequence>MSRITPHSTIPEEAEPILPHRQYQRPRSSGSFRPTTTYGSRDPHRRIAAPAPVALRAPAPRTRHGAQSFATSARRPANLAQRSAVTSNRSAALSQRSAHSLVMANRPANQRAMYRHPQLLPMDHRPTSSASRILHSSSRASLASNEGALRYQMAQGRTTPNHNPARLTRRASARRARCTSSRLRSSHKPVISSRPPKIQHTPQDQNSSGYSSDDTCLSYTTSKATTTTAIGSPPELGKKPSTITKHRPSVYVKEFTAPSLFQSNIDLGTFSKRQSPSSPRKQASDYIYWVLYITGFFLFPAWIIGYVVAALTIGLPPNHRSSMQQLVDSTPNPLHLRWKTRFLNTLLIFIAIVMLVALVIIASHPSWFPYKSKILTIGKH</sequence>
<protein>
    <submittedName>
        <fullName evidence="1">Uncharacterized protein</fullName>
    </submittedName>
</protein>
<organism evidence="1 2">
    <name type="scientific">Entomophthora muscae</name>
    <dbReference type="NCBI Taxonomy" id="34485"/>
    <lineage>
        <taxon>Eukaryota</taxon>
        <taxon>Fungi</taxon>
        <taxon>Fungi incertae sedis</taxon>
        <taxon>Zoopagomycota</taxon>
        <taxon>Entomophthoromycotina</taxon>
        <taxon>Entomophthoromycetes</taxon>
        <taxon>Entomophthorales</taxon>
        <taxon>Entomophthoraceae</taxon>
        <taxon>Entomophthora</taxon>
    </lineage>
</organism>
<reference evidence="1" key="1">
    <citation type="submission" date="2022-04" db="EMBL/GenBank/DDBJ databases">
        <title>Genome of the entomopathogenic fungus Entomophthora muscae.</title>
        <authorList>
            <person name="Elya C."/>
            <person name="Lovett B.R."/>
            <person name="Lee E."/>
            <person name="Macias A.M."/>
            <person name="Hajek A.E."/>
            <person name="De Bivort B.L."/>
            <person name="Kasson M.T."/>
            <person name="De Fine Licht H.H."/>
            <person name="Stajich J.E."/>
        </authorList>
    </citation>
    <scope>NUCLEOTIDE SEQUENCE</scope>
    <source>
        <strain evidence="1">Berkeley</strain>
    </source>
</reference>